<dbReference type="SUPFAM" id="SSF56784">
    <property type="entry name" value="HAD-like"/>
    <property type="match status" value="1"/>
</dbReference>
<comment type="caution">
    <text evidence="2">The sequence shown here is derived from an EMBL/GenBank/DDBJ whole genome shotgun (WGS) entry which is preliminary data.</text>
</comment>
<name>A0A835YST1_9STRA</name>
<dbReference type="Gene3D" id="3.40.50.1000">
    <property type="entry name" value="HAD superfamily/HAD-like"/>
    <property type="match status" value="1"/>
</dbReference>
<protein>
    <submittedName>
        <fullName evidence="2">Uncharacterized protein</fullName>
    </submittedName>
</protein>
<dbReference type="EMBL" id="JAFCMP010000379">
    <property type="protein sequence ID" value="KAG5180576.1"/>
    <property type="molecule type" value="Genomic_DNA"/>
</dbReference>
<dbReference type="Gene3D" id="1.10.150.450">
    <property type="match status" value="1"/>
</dbReference>
<evidence type="ECO:0000256" key="1">
    <source>
        <dbReference type="SAM" id="SignalP"/>
    </source>
</evidence>
<dbReference type="InterPro" id="IPR023214">
    <property type="entry name" value="HAD_sf"/>
</dbReference>
<reference evidence="2" key="1">
    <citation type="submission" date="2021-02" db="EMBL/GenBank/DDBJ databases">
        <title>First Annotated Genome of the Yellow-green Alga Tribonema minus.</title>
        <authorList>
            <person name="Mahan K.M."/>
        </authorList>
    </citation>
    <scope>NUCLEOTIDE SEQUENCE</scope>
    <source>
        <strain evidence="2">UTEX B ZZ1240</strain>
    </source>
</reference>
<keyword evidence="3" id="KW-1185">Reference proteome</keyword>
<keyword evidence="1" id="KW-0732">Signal</keyword>
<dbReference type="GO" id="GO:0008967">
    <property type="term" value="F:phosphoglycolate phosphatase activity"/>
    <property type="evidence" value="ECO:0007669"/>
    <property type="project" value="TreeGrafter"/>
</dbReference>
<dbReference type="InterPro" id="IPR050155">
    <property type="entry name" value="HAD-like_hydrolase_sf"/>
</dbReference>
<proteinExistence type="predicted"/>
<evidence type="ECO:0000313" key="3">
    <source>
        <dbReference type="Proteomes" id="UP000664859"/>
    </source>
</evidence>
<dbReference type="InterPro" id="IPR036412">
    <property type="entry name" value="HAD-like_sf"/>
</dbReference>
<dbReference type="PANTHER" id="PTHR43434:SF1">
    <property type="entry name" value="PHOSPHOGLYCOLATE PHOSPHATASE"/>
    <property type="match status" value="1"/>
</dbReference>
<feature type="signal peptide" evidence="1">
    <location>
        <begin position="1"/>
        <end position="22"/>
    </location>
</feature>
<accession>A0A835YST1</accession>
<dbReference type="PANTHER" id="PTHR43434">
    <property type="entry name" value="PHOSPHOGLYCOLATE PHOSPHATASE"/>
    <property type="match status" value="1"/>
</dbReference>
<sequence>MRGRWCWLAALPALSAGHRALAVQHHIAAPQGAKRVLLLDVDGTLYGPEAGVEQQIVANIHRFVEQELSITPQQCDQLHHRQVNDGPKDALYGSTIEGLQAEGLVTPAQVQAFYHSVYKDIDLSGLYPQYSSSSRGDATGYRHRIGWTRLLRHVPCSKYVASNSPRRHVLRVLRALGLADVHWSGILCPDTTGGFTKANPLFYQRVVESHPVEQGWQVTLVDDSRANLEVARAGCGFEAVLLAPHEATSEDHCTHSEVMDRAADLPTALAR</sequence>
<dbReference type="OrthoDB" id="1065058at2759"/>
<dbReference type="Proteomes" id="UP000664859">
    <property type="component" value="Unassembled WGS sequence"/>
</dbReference>
<gene>
    <name evidence="2" type="ORF">JKP88DRAFT_166382</name>
</gene>
<feature type="chain" id="PRO_5033062791" evidence="1">
    <location>
        <begin position="23"/>
        <end position="271"/>
    </location>
</feature>
<evidence type="ECO:0000313" key="2">
    <source>
        <dbReference type="EMBL" id="KAG5180576.1"/>
    </source>
</evidence>
<organism evidence="2 3">
    <name type="scientific">Tribonema minus</name>
    <dbReference type="NCBI Taxonomy" id="303371"/>
    <lineage>
        <taxon>Eukaryota</taxon>
        <taxon>Sar</taxon>
        <taxon>Stramenopiles</taxon>
        <taxon>Ochrophyta</taxon>
        <taxon>PX clade</taxon>
        <taxon>Xanthophyceae</taxon>
        <taxon>Tribonematales</taxon>
        <taxon>Tribonemataceae</taxon>
        <taxon>Tribonema</taxon>
    </lineage>
</organism>
<dbReference type="GO" id="GO:0006281">
    <property type="term" value="P:DNA repair"/>
    <property type="evidence" value="ECO:0007669"/>
    <property type="project" value="TreeGrafter"/>
</dbReference>
<dbReference type="AlphaFoldDB" id="A0A835YST1"/>